<comment type="caution">
    <text evidence="2">The sequence shown here is derived from an EMBL/GenBank/DDBJ whole genome shotgun (WGS) entry which is preliminary data.</text>
</comment>
<dbReference type="EMBL" id="JAIRAU010000048">
    <property type="protein sequence ID" value="MBZ5714538.1"/>
    <property type="molecule type" value="Genomic_DNA"/>
</dbReference>
<protein>
    <submittedName>
        <fullName evidence="2">Carboxymuconolactone decarboxylase family protein</fullName>
    </submittedName>
</protein>
<dbReference type="Gene3D" id="1.20.1290.10">
    <property type="entry name" value="AhpD-like"/>
    <property type="match status" value="1"/>
</dbReference>
<dbReference type="PANTHER" id="PTHR34846:SF10">
    <property type="entry name" value="CYTOPLASMIC PROTEIN"/>
    <property type="match status" value="1"/>
</dbReference>
<dbReference type="InterPro" id="IPR003779">
    <property type="entry name" value="CMD-like"/>
</dbReference>
<gene>
    <name evidence="2" type="ORF">K7C98_35340</name>
</gene>
<dbReference type="Proteomes" id="UP001139031">
    <property type="component" value="Unassembled WGS sequence"/>
</dbReference>
<accession>A0ABS7U1Z0</accession>
<sequence>MSHDDTRVNLGKAAPELYRAVMALDGQVVQRAKAAGIAEGFSHLLRLRASQINGCAFCLRMHTRDALAAGESSDRVSVLPAWRETQYFSDKERAALQLVEAVTLVAHDQIPETVYAEAAELLSTDEIAAVEWLAIQINVWNRVAIASRYPVGPEK</sequence>
<dbReference type="InterPro" id="IPR029032">
    <property type="entry name" value="AhpD-like"/>
</dbReference>
<proteinExistence type="predicted"/>
<evidence type="ECO:0000313" key="3">
    <source>
        <dbReference type="Proteomes" id="UP001139031"/>
    </source>
</evidence>
<evidence type="ECO:0000313" key="2">
    <source>
        <dbReference type="EMBL" id="MBZ5714538.1"/>
    </source>
</evidence>
<dbReference type="InterPro" id="IPR004675">
    <property type="entry name" value="AhpD_core"/>
</dbReference>
<dbReference type="RefSeq" id="WP_224196271.1">
    <property type="nucleotide sequence ID" value="NZ_JAIRAU010000048.1"/>
</dbReference>
<name>A0ABS7U1Z0_9BACT</name>
<keyword evidence="3" id="KW-1185">Reference proteome</keyword>
<dbReference type="NCBIfam" id="TIGR00778">
    <property type="entry name" value="ahpD_dom"/>
    <property type="match status" value="1"/>
</dbReference>
<feature type="domain" description="Carboxymuconolactone decarboxylase-like" evidence="1">
    <location>
        <begin position="15"/>
        <end position="100"/>
    </location>
</feature>
<evidence type="ECO:0000259" key="1">
    <source>
        <dbReference type="Pfam" id="PF02627"/>
    </source>
</evidence>
<organism evidence="2 3">
    <name type="scientific">Nannocystis pusilla</name>
    <dbReference type="NCBI Taxonomy" id="889268"/>
    <lineage>
        <taxon>Bacteria</taxon>
        <taxon>Pseudomonadati</taxon>
        <taxon>Myxococcota</taxon>
        <taxon>Polyangia</taxon>
        <taxon>Nannocystales</taxon>
        <taxon>Nannocystaceae</taxon>
        <taxon>Nannocystis</taxon>
    </lineage>
</organism>
<dbReference type="SUPFAM" id="SSF69118">
    <property type="entry name" value="AhpD-like"/>
    <property type="match status" value="1"/>
</dbReference>
<reference evidence="2" key="1">
    <citation type="submission" date="2021-08" db="EMBL/GenBank/DDBJ databases">
        <authorList>
            <person name="Stevens D.C."/>
        </authorList>
    </citation>
    <scope>NUCLEOTIDE SEQUENCE</scope>
    <source>
        <strain evidence="2">DSM 53165</strain>
    </source>
</reference>
<dbReference type="Pfam" id="PF02627">
    <property type="entry name" value="CMD"/>
    <property type="match status" value="1"/>
</dbReference>
<dbReference type="PANTHER" id="PTHR34846">
    <property type="entry name" value="4-CARBOXYMUCONOLACTONE DECARBOXYLASE FAMILY PROTEIN (AFU_ORTHOLOGUE AFUA_6G11590)"/>
    <property type="match status" value="1"/>
</dbReference>